<dbReference type="GO" id="GO:0016787">
    <property type="term" value="F:hydrolase activity"/>
    <property type="evidence" value="ECO:0007669"/>
    <property type="project" value="UniProtKB-KW"/>
</dbReference>
<gene>
    <name evidence="6" type="ORF">POZ22_20555</name>
</gene>
<evidence type="ECO:0000256" key="1">
    <source>
        <dbReference type="ARBA" id="ARBA00022723"/>
    </source>
</evidence>
<comment type="caution">
    <text evidence="6">The sequence shown here is derived from an EMBL/GenBank/DDBJ whole genome shotgun (WGS) entry which is preliminary data.</text>
</comment>
<accession>A0AAW6GIP6</accession>
<dbReference type="SUPFAM" id="SSF56300">
    <property type="entry name" value="Metallo-dependent phosphatases"/>
    <property type="match status" value="1"/>
</dbReference>
<dbReference type="PANTHER" id="PTHR42988:SF2">
    <property type="entry name" value="CYCLIC NUCLEOTIDE PHOSPHODIESTERASE CBUA0032-RELATED"/>
    <property type="match status" value="1"/>
</dbReference>
<organism evidence="6 7">
    <name type="scientific">Bacteroides uniformis</name>
    <dbReference type="NCBI Taxonomy" id="820"/>
    <lineage>
        <taxon>Bacteria</taxon>
        <taxon>Pseudomonadati</taxon>
        <taxon>Bacteroidota</taxon>
        <taxon>Bacteroidia</taxon>
        <taxon>Bacteroidales</taxon>
        <taxon>Bacteroidaceae</taxon>
        <taxon>Bacteroides</taxon>
    </lineage>
</organism>
<keyword evidence="1" id="KW-0479">Metal-binding</keyword>
<name>A0AAW6GIP6_BACUN</name>
<dbReference type="GO" id="GO:0046872">
    <property type="term" value="F:metal ion binding"/>
    <property type="evidence" value="ECO:0007669"/>
    <property type="project" value="UniProtKB-KW"/>
</dbReference>
<comment type="similarity">
    <text evidence="4">Belongs to the cyclic nucleotide phosphodiesterase class-III family.</text>
</comment>
<evidence type="ECO:0000256" key="2">
    <source>
        <dbReference type="ARBA" id="ARBA00022801"/>
    </source>
</evidence>
<dbReference type="Pfam" id="PF00149">
    <property type="entry name" value="Metallophos"/>
    <property type="match status" value="1"/>
</dbReference>
<dbReference type="InterPro" id="IPR029052">
    <property type="entry name" value="Metallo-depent_PP-like"/>
</dbReference>
<evidence type="ECO:0000259" key="5">
    <source>
        <dbReference type="Pfam" id="PF00149"/>
    </source>
</evidence>
<sequence>MRIIHMSDLHLTQDGSTIWGEDTREKFIIAIDMIKKMQDIDAILVSGDISNDGSFSSYIFADRLFSSTNIPTYWSLGNHDNLDLLKNNNLLSYCKLVCEATIYGWQIIILNSIAHDEEQLGKNRSRGVIDIDTMIKIKNKIYTLKKPTIVVLHHPALEIGGWQDLKILKNRDKFREIIESSEYVRIVLAGHIHEFTDRTLNGIRYSTAPGLGFAFSSKLSNYEIQHGAEGFNLITINKNKILINKIALK</sequence>
<dbReference type="Proteomes" id="UP001214113">
    <property type="component" value="Unassembled WGS sequence"/>
</dbReference>
<dbReference type="AlphaFoldDB" id="A0AAW6GIP6"/>
<evidence type="ECO:0000256" key="3">
    <source>
        <dbReference type="ARBA" id="ARBA00023004"/>
    </source>
</evidence>
<dbReference type="InterPro" id="IPR004843">
    <property type="entry name" value="Calcineurin-like_PHP"/>
</dbReference>
<dbReference type="RefSeq" id="WP_272196236.1">
    <property type="nucleotide sequence ID" value="NZ_JAQNSB010000047.1"/>
</dbReference>
<dbReference type="InterPro" id="IPR050884">
    <property type="entry name" value="CNP_phosphodiesterase-III"/>
</dbReference>
<reference evidence="6" key="1">
    <citation type="submission" date="2022-10" db="EMBL/GenBank/DDBJ databases">
        <title>Human gut microbiome strain richness.</title>
        <authorList>
            <person name="Chen-Liaw A."/>
        </authorList>
    </citation>
    <scope>NUCLEOTIDE SEQUENCE</scope>
    <source>
        <strain evidence="6">BSD2780061687st1_G10_BSD2780061687b_171204</strain>
    </source>
</reference>
<proteinExistence type="inferred from homology"/>
<dbReference type="Gene3D" id="3.60.21.10">
    <property type="match status" value="1"/>
</dbReference>
<evidence type="ECO:0000256" key="4">
    <source>
        <dbReference type="ARBA" id="ARBA00025742"/>
    </source>
</evidence>
<protein>
    <submittedName>
        <fullName evidence="6">Metallophosphoesterase</fullName>
    </submittedName>
</protein>
<feature type="domain" description="Calcineurin-like phosphoesterase" evidence="5">
    <location>
        <begin position="1"/>
        <end position="194"/>
    </location>
</feature>
<dbReference type="EMBL" id="JAQNSB010000047">
    <property type="protein sequence ID" value="MDC1857143.1"/>
    <property type="molecule type" value="Genomic_DNA"/>
</dbReference>
<keyword evidence="2" id="KW-0378">Hydrolase</keyword>
<evidence type="ECO:0000313" key="7">
    <source>
        <dbReference type="Proteomes" id="UP001214113"/>
    </source>
</evidence>
<dbReference type="PANTHER" id="PTHR42988">
    <property type="entry name" value="PHOSPHOHYDROLASE"/>
    <property type="match status" value="1"/>
</dbReference>
<evidence type="ECO:0000313" key="6">
    <source>
        <dbReference type="EMBL" id="MDC1857143.1"/>
    </source>
</evidence>
<keyword evidence="3" id="KW-0408">Iron</keyword>